<dbReference type="CDD" id="cd06307">
    <property type="entry name" value="PBP1_sugar_binding"/>
    <property type="match status" value="1"/>
</dbReference>
<dbReference type="Pfam" id="PF00356">
    <property type="entry name" value="LacI"/>
    <property type="match status" value="1"/>
</dbReference>
<dbReference type="InterPro" id="IPR010982">
    <property type="entry name" value="Lambda_DNA-bd_dom_sf"/>
</dbReference>
<dbReference type="GO" id="GO:0030288">
    <property type="term" value="C:outer membrane-bounded periplasmic space"/>
    <property type="evidence" value="ECO:0007669"/>
    <property type="project" value="TreeGrafter"/>
</dbReference>
<dbReference type="SUPFAM" id="SSF53822">
    <property type="entry name" value="Periplasmic binding protein-like I"/>
    <property type="match status" value="1"/>
</dbReference>
<dbReference type="Gene3D" id="1.10.260.40">
    <property type="entry name" value="lambda repressor-like DNA-binding domains"/>
    <property type="match status" value="1"/>
</dbReference>
<protein>
    <submittedName>
        <fullName evidence="4">Putative Xylose regulator from LacI family</fullName>
    </submittedName>
</protein>
<evidence type="ECO:0000259" key="3">
    <source>
        <dbReference type="PROSITE" id="PS50932"/>
    </source>
</evidence>
<evidence type="ECO:0000256" key="1">
    <source>
        <dbReference type="ARBA" id="ARBA00004196"/>
    </source>
</evidence>
<evidence type="ECO:0000313" key="5">
    <source>
        <dbReference type="Proteomes" id="UP000298653"/>
    </source>
</evidence>
<dbReference type="CDD" id="cd01392">
    <property type="entry name" value="HTH_LacI"/>
    <property type="match status" value="1"/>
</dbReference>
<dbReference type="PANTHER" id="PTHR30036:SF7">
    <property type="entry name" value="ABC TRANSPORTER PERIPLASMIC-BINDING PROTEIN YPHF"/>
    <property type="match status" value="1"/>
</dbReference>
<dbReference type="SMART" id="SM00354">
    <property type="entry name" value="HTH_LACI"/>
    <property type="match status" value="1"/>
</dbReference>
<dbReference type="PROSITE" id="PS50932">
    <property type="entry name" value="HTH_LACI_2"/>
    <property type="match status" value="1"/>
</dbReference>
<evidence type="ECO:0000256" key="2">
    <source>
        <dbReference type="ARBA" id="ARBA00007639"/>
    </source>
</evidence>
<proteinExistence type="inferred from homology"/>
<dbReference type="EMBL" id="CP040058">
    <property type="protein sequence ID" value="QCP34510.1"/>
    <property type="molecule type" value="Genomic_DNA"/>
</dbReference>
<dbReference type="AlphaFoldDB" id="A0A4V1EG16"/>
<gene>
    <name evidence="4" type="ORF">AR1Y2_1056</name>
</gene>
<organism evidence="4 5">
    <name type="scientific">Anaerostipes rhamnosivorans</name>
    <dbReference type="NCBI Taxonomy" id="1229621"/>
    <lineage>
        <taxon>Bacteria</taxon>
        <taxon>Bacillati</taxon>
        <taxon>Bacillota</taxon>
        <taxon>Clostridia</taxon>
        <taxon>Lachnospirales</taxon>
        <taxon>Lachnospiraceae</taxon>
        <taxon>Anaerostipes</taxon>
    </lineage>
</organism>
<dbReference type="GO" id="GO:0003677">
    <property type="term" value="F:DNA binding"/>
    <property type="evidence" value="ECO:0007669"/>
    <property type="project" value="InterPro"/>
</dbReference>
<sequence length="342" mass="38357">MAVTIQQIADLAGVSRGTVDRALNNRGRIRPEVAERIKEIAKELGYQPNMAAKALSTANHALQIGVIIQYAETPFMKAVLEGTESAKEEVERFGGHVFVERIHGGDVKKLLKIMHDFKEAGVRGIALVPTDDELLRRTINQYVEKENISVITINSDLEDTKRLCFFGQDSYASGRVAGGLMGEIIPADGKVMILSGSQENVATMKRTKGFLDELAHHYPGIQTMEPRYAYDDDWVAGKLLEEQLEETPDLAGIYLTAQGESGVCDTLKKYRLEKKIKVIAHDYEGENRENLRKGVINFILRQNSYVQGYESVMELFHTLCGNPTRKGEFWYTDIVIKTRCNV</sequence>
<reference evidence="4 5" key="1">
    <citation type="submission" date="2019-05" db="EMBL/GenBank/DDBJ databases">
        <title>Complete genome sequencing of Anaerostipes rhamnosivorans.</title>
        <authorList>
            <person name="Bui T.P.N."/>
            <person name="de Vos W.M."/>
        </authorList>
    </citation>
    <scope>NUCLEOTIDE SEQUENCE [LARGE SCALE GENOMIC DNA]</scope>
    <source>
        <strain evidence="4 5">1y2</strain>
    </source>
</reference>
<keyword evidence="5" id="KW-1185">Reference proteome</keyword>
<dbReference type="KEGG" id="arf:AR1Y2_1056"/>
<dbReference type="Gene3D" id="3.40.50.2300">
    <property type="match status" value="2"/>
</dbReference>
<evidence type="ECO:0000313" key="4">
    <source>
        <dbReference type="EMBL" id="QCP34510.1"/>
    </source>
</evidence>
<feature type="domain" description="HTH lacI-type" evidence="3">
    <location>
        <begin position="3"/>
        <end position="57"/>
    </location>
</feature>
<dbReference type="GO" id="GO:0006355">
    <property type="term" value="P:regulation of DNA-templated transcription"/>
    <property type="evidence" value="ECO:0007669"/>
    <property type="project" value="InterPro"/>
</dbReference>
<dbReference type="Proteomes" id="UP000298653">
    <property type="component" value="Chromosome"/>
</dbReference>
<dbReference type="OrthoDB" id="569491at2"/>
<comment type="subcellular location">
    <subcellularLocation>
        <location evidence="1">Cell envelope</location>
    </subcellularLocation>
</comment>
<dbReference type="GO" id="GO:0030246">
    <property type="term" value="F:carbohydrate binding"/>
    <property type="evidence" value="ECO:0007669"/>
    <property type="project" value="TreeGrafter"/>
</dbReference>
<dbReference type="InterPro" id="IPR050555">
    <property type="entry name" value="Bact_Solute-Bind_Prot2"/>
</dbReference>
<dbReference type="PANTHER" id="PTHR30036">
    <property type="entry name" value="D-XYLOSE-BINDING PERIPLASMIC PROTEIN"/>
    <property type="match status" value="1"/>
</dbReference>
<dbReference type="InterPro" id="IPR000843">
    <property type="entry name" value="HTH_LacI"/>
</dbReference>
<dbReference type="InterPro" id="IPR028082">
    <property type="entry name" value="Peripla_BP_I"/>
</dbReference>
<comment type="similarity">
    <text evidence="2">Belongs to the bacterial solute-binding protein 2 family.</text>
</comment>
<dbReference type="RefSeq" id="WP_137328040.1">
    <property type="nucleotide sequence ID" value="NZ_CP040058.1"/>
</dbReference>
<accession>A0A4V1EG16</accession>
<dbReference type="InterPro" id="IPR025997">
    <property type="entry name" value="SBP_2_dom"/>
</dbReference>
<dbReference type="SUPFAM" id="SSF47413">
    <property type="entry name" value="lambda repressor-like DNA-binding domains"/>
    <property type="match status" value="1"/>
</dbReference>
<dbReference type="Pfam" id="PF13407">
    <property type="entry name" value="Peripla_BP_4"/>
    <property type="match status" value="1"/>
</dbReference>
<name>A0A4V1EG16_9FIRM</name>